<feature type="coiled-coil region" evidence="1">
    <location>
        <begin position="10"/>
        <end position="44"/>
    </location>
</feature>
<name>A0AAV5FR34_ELECO</name>
<dbReference type="EMBL" id="BQKI01000095">
    <property type="protein sequence ID" value="GJN38144.1"/>
    <property type="molecule type" value="Genomic_DNA"/>
</dbReference>
<evidence type="ECO:0000313" key="3">
    <source>
        <dbReference type="EMBL" id="GJN38144.1"/>
    </source>
</evidence>
<dbReference type="Proteomes" id="UP001054889">
    <property type="component" value="Unassembled WGS sequence"/>
</dbReference>
<feature type="compositionally biased region" description="Basic and acidic residues" evidence="2">
    <location>
        <begin position="267"/>
        <end position="276"/>
    </location>
</feature>
<protein>
    <submittedName>
        <fullName evidence="3">Uncharacterized protein</fullName>
    </submittedName>
</protein>
<feature type="region of interest" description="Disordered" evidence="2">
    <location>
        <begin position="45"/>
        <end position="78"/>
    </location>
</feature>
<sequence length="459" mass="50061">MDSTEPADKVAAMEAKLNAKTSRISELEARVSLLEAENARLRAAMAKEEAPDPRGEEDPIFGRLEDGSGGPKQAAAEKLGEGGACDVIVLSDGEEEITVDASKGISPEVGVAAVPTPRKHAVRVLAGEDEGGSESNKGEARCDSNICLEDDDVSVRPWGKKRAAAARVVTSDSEDEDASGGGLGDEEDGNQCVHVESEDEDDKIPISQVVKKFRKQRASSAAAAADDDDEFSDANGCSTPPTRRSARLVKNQSKRGQAARRALSFVEPKEYERSADDTDEDDEMDDFLNDEDSSEHASGSADETEVSDASAPDEESLSEPPEQSDSEIDYADVMASIGRKRKTQDWKFEAEMLAAFDEHPELCLKAVCALYRRQTEDEQREKATFVHNKVGFSQIDAPRASCMAEFLLDGDLYGPLKKTVQDLEGYDRYGLEFCRTVASCYSKQLFAIYQNKEDPYFHP</sequence>
<reference evidence="3" key="1">
    <citation type="journal article" date="2018" name="DNA Res.">
        <title>Multiple hybrid de novo genome assembly of finger millet, an orphan allotetraploid crop.</title>
        <authorList>
            <person name="Hatakeyama M."/>
            <person name="Aluri S."/>
            <person name="Balachadran M.T."/>
            <person name="Sivarajan S.R."/>
            <person name="Patrignani A."/>
            <person name="Gruter S."/>
            <person name="Poveda L."/>
            <person name="Shimizu-Inatsugi R."/>
            <person name="Baeten J."/>
            <person name="Francoijs K.J."/>
            <person name="Nataraja K.N."/>
            <person name="Reddy Y.A.N."/>
            <person name="Phadnis S."/>
            <person name="Ravikumar R.L."/>
            <person name="Schlapbach R."/>
            <person name="Sreeman S.M."/>
            <person name="Shimizu K.K."/>
        </authorList>
    </citation>
    <scope>NUCLEOTIDE SEQUENCE</scope>
</reference>
<evidence type="ECO:0000313" key="4">
    <source>
        <dbReference type="Proteomes" id="UP001054889"/>
    </source>
</evidence>
<dbReference type="PANTHER" id="PTHR34380:SF1">
    <property type="entry name" value="OS01G0221300 PROTEIN"/>
    <property type="match status" value="1"/>
</dbReference>
<gene>
    <name evidence="3" type="primary">gb27158</name>
    <name evidence="3" type="ORF">PR202_gb27158</name>
</gene>
<keyword evidence="4" id="KW-1185">Reference proteome</keyword>
<feature type="region of interest" description="Disordered" evidence="2">
    <location>
        <begin position="159"/>
        <end position="329"/>
    </location>
</feature>
<keyword evidence="1" id="KW-0175">Coiled coil</keyword>
<evidence type="ECO:0000256" key="2">
    <source>
        <dbReference type="SAM" id="MobiDB-lite"/>
    </source>
</evidence>
<evidence type="ECO:0000256" key="1">
    <source>
        <dbReference type="SAM" id="Coils"/>
    </source>
</evidence>
<dbReference type="AlphaFoldDB" id="A0AAV5FR34"/>
<dbReference type="PANTHER" id="PTHR34380">
    <property type="entry name" value="BNAA03G12380D PROTEIN"/>
    <property type="match status" value="1"/>
</dbReference>
<reference evidence="3" key="2">
    <citation type="submission" date="2021-12" db="EMBL/GenBank/DDBJ databases">
        <title>Resequencing data analysis of finger millet.</title>
        <authorList>
            <person name="Hatakeyama M."/>
            <person name="Aluri S."/>
            <person name="Balachadran M.T."/>
            <person name="Sivarajan S.R."/>
            <person name="Poveda L."/>
            <person name="Shimizu-Inatsugi R."/>
            <person name="Schlapbach R."/>
            <person name="Sreeman S.M."/>
            <person name="Shimizu K.K."/>
        </authorList>
    </citation>
    <scope>NUCLEOTIDE SEQUENCE</scope>
</reference>
<feature type="compositionally biased region" description="Acidic residues" evidence="2">
    <location>
        <begin position="172"/>
        <end position="189"/>
    </location>
</feature>
<accession>A0AAV5FR34</accession>
<comment type="caution">
    <text evidence="3">The sequence shown here is derived from an EMBL/GenBank/DDBJ whole genome shotgun (WGS) entry which is preliminary data.</text>
</comment>
<feature type="compositionally biased region" description="Acidic residues" evidence="2">
    <location>
        <begin position="302"/>
        <end position="329"/>
    </location>
</feature>
<feature type="compositionally biased region" description="Basic and acidic residues" evidence="2">
    <location>
        <begin position="45"/>
        <end position="57"/>
    </location>
</feature>
<feature type="compositionally biased region" description="Acidic residues" evidence="2">
    <location>
        <begin position="277"/>
        <end position="293"/>
    </location>
</feature>
<proteinExistence type="predicted"/>
<organism evidence="3 4">
    <name type="scientific">Eleusine coracana subsp. coracana</name>
    <dbReference type="NCBI Taxonomy" id="191504"/>
    <lineage>
        <taxon>Eukaryota</taxon>
        <taxon>Viridiplantae</taxon>
        <taxon>Streptophyta</taxon>
        <taxon>Embryophyta</taxon>
        <taxon>Tracheophyta</taxon>
        <taxon>Spermatophyta</taxon>
        <taxon>Magnoliopsida</taxon>
        <taxon>Liliopsida</taxon>
        <taxon>Poales</taxon>
        <taxon>Poaceae</taxon>
        <taxon>PACMAD clade</taxon>
        <taxon>Chloridoideae</taxon>
        <taxon>Cynodonteae</taxon>
        <taxon>Eleusininae</taxon>
        <taxon>Eleusine</taxon>
    </lineage>
</organism>